<reference evidence="2" key="1">
    <citation type="submission" date="2019-04" db="EMBL/GenBank/DDBJ databases">
        <title>Friends and foes A comparative genomics studyof 23 Aspergillus species from section Flavi.</title>
        <authorList>
            <consortium name="DOE Joint Genome Institute"/>
            <person name="Kjaerbolling I."/>
            <person name="Vesth T."/>
            <person name="Frisvad J.C."/>
            <person name="Nybo J.L."/>
            <person name="Theobald S."/>
            <person name="Kildgaard S."/>
            <person name="Isbrandt T."/>
            <person name="Kuo A."/>
            <person name="Sato A."/>
            <person name="Lyhne E.K."/>
            <person name="Kogle M.E."/>
            <person name="Wiebenga A."/>
            <person name="Kun R.S."/>
            <person name="Lubbers R.J."/>
            <person name="Makela M.R."/>
            <person name="Barry K."/>
            <person name="Chovatia M."/>
            <person name="Clum A."/>
            <person name="Daum C."/>
            <person name="Haridas S."/>
            <person name="He G."/>
            <person name="LaButti K."/>
            <person name="Lipzen A."/>
            <person name="Mondo S."/>
            <person name="Riley R."/>
            <person name="Salamov A."/>
            <person name="Simmons B.A."/>
            <person name="Magnuson J.K."/>
            <person name="Henrissat B."/>
            <person name="Mortensen U.H."/>
            <person name="Larsen T.O."/>
            <person name="Devries R.P."/>
            <person name="Grigoriev I.V."/>
            <person name="Machida M."/>
            <person name="Baker S.E."/>
            <person name="Andersen M.R."/>
        </authorList>
    </citation>
    <scope>NUCLEOTIDE SEQUENCE [LARGE SCALE GENOMIC DNA]</scope>
    <source>
        <strain evidence="2">CBS 553.77</strain>
    </source>
</reference>
<gene>
    <name evidence="1" type="ORF">BDV28DRAFT_146313</name>
</gene>
<dbReference type="AlphaFoldDB" id="A0A5N6ZGI0"/>
<evidence type="ECO:0000313" key="1">
    <source>
        <dbReference type="EMBL" id="KAE8355230.1"/>
    </source>
</evidence>
<sequence length="251" mass="29046">MYPSGLSTKMQRFFGREHPPETIELKEQKKPVWCAKIRVGKDTVSKLRTRPEIDERFHEALRDNKCYFDLAKKVGLYFGWKGDDPDYIYHEFETFDHPVKGPSLEMAEETMRNFQNSTTLSPSHLPSTFPTIDPTNLTKHTQSKMHWYAVIDSSYTDEETSTCMDGYSDRYKRVKAALERAEQGLYTIIKKDNPGLGGMDALGDKDTWVVELYQGLPKLSRPSKKYADPMVLTALKECLEQEERAISWIKE</sequence>
<dbReference type="Proteomes" id="UP000327118">
    <property type="component" value="Unassembled WGS sequence"/>
</dbReference>
<name>A0A5N6ZGI0_9EURO</name>
<keyword evidence="2" id="KW-1185">Reference proteome</keyword>
<accession>A0A5N6ZGI0</accession>
<protein>
    <submittedName>
        <fullName evidence="1">Uncharacterized protein</fullName>
    </submittedName>
</protein>
<organism evidence="1 2">
    <name type="scientific">Aspergillus coremiiformis</name>
    <dbReference type="NCBI Taxonomy" id="138285"/>
    <lineage>
        <taxon>Eukaryota</taxon>
        <taxon>Fungi</taxon>
        <taxon>Dikarya</taxon>
        <taxon>Ascomycota</taxon>
        <taxon>Pezizomycotina</taxon>
        <taxon>Eurotiomycetes</taxon>
        <taxon>Eurotiomycetidae</taxon>
        <taxon>Eurotiales</taxon>
        <taxon>Aspergillaceae</taxon>
        <taxon>Aspergillus</taxon>
        <taxon>Aspergillus subgen. Circumdati</taxon>
    </lineage>
</organism>
<proteinExistence type="predicted"/>
<evidence type="ECO:0000313" key="2">
    <source>
        <dbReference type="Proteomes" id="UP000327118"/>
    </source>
</evidence>
<dbReference type="EMBL" id="ML739056">
    <property type="protein sequence ID" value="KAE8355230.1"/>
    <property type="molecule type" value="Genomic_DNA"/>
</dbReference>